<organism evidence="1 2">
    <name type="scientific">Pelomonas cellulosilytica</name>
    <dbReference type="NCBI Taxonomy" id="2906762"/>
    <lineage>
        <taxon>Bacteria</taxon>
        <taxon>Pseudomonadati</taxon>
        <taxon>Pseudomonadota</taxon>
        <taxon>Betaproteobacteria</taxon>
        <taxon>Burkholderiales</taxon>
        <taxon>Sphaerotilaceae</taxon>
        <taxon>Roseateles</taxon>
    </lineage>
</organism>
<proteinExistence type="predicted"/>
<protein>
    <submittedName>
        <fullName evidence="1">DUF1439 domain-containing protein</fullName>
    </submittedName>
</protein>
<evidence type="ECO:0000313" key="1">
    <source>
        <dbReference type="EMBL" id="MCE4554731.1"/>
    </source>
</evidence>
<dbReference type="RefSeq" id="WP_233371741.1">
    <property type="nucleotide sequence ID" value="NZ_JAJTWU010000003.1"/>
</dbReference>
<comment type="caution">
    <text evidence="1">The sequence shown here is derived from an EMBL/GenBank/DDBJ whole genome shotgun (WGS) entry which is preliminary data.</text>
</comment>
<dbReference type="InterPro" id="IPR010835">
    <property type="entry name" value="DUF1439"/>
</dbReference>
<gene>
    <name evidence="1" type="ORF">LXT13_09805</name>
</gene>
<dbReference type="EMBL" id="JAJTWU010000003">
    <property type="protein sequence ID" value="MCE4554731.1"/>
    <property type="molecule type" value="Genomic_DNA"/>
</dbReference>
<dbReference type="Proteomes" id="UP001200741">
    <property type="component" value="Unassembled WGS sequence"/>
</dbReference>
<evidence type="ECO:0000313" key="2">
    <source>
        <dbReference type="Proteomes" id="UP001200741"/>
    </source>
</evidence>
<sequence>MVLRLRTRLPVLVATVLAAAGLSYCSYATLVAHGHLDITQAELQSRIAPRFPVHHCKLVIACLDLANPLVVLTDGDDRIGFTADVSVTLGSQQRTGHLGLAGRPRYAPDAGQLFIDELEITTLSLPGFPAELAELVKARGVAAAREALQSRPVYTLDTTTAKGALAKQTVRDVKVVGGRLRVSFVGASG</sequence>
<dbReference type="Gene3D" id="3.15.10.40">
    <property type="entry name" value="Uncharacterised protein PF07273, DUF1439"/>
    <property type="match status" value="1"/>
</dbReference>
<keyword evidence="2" id="KW-1185">Reference proteome</keyword>
<reference evidence="1 2" key="1">
    <citation type="submission" date="2021-12" db="EMBL/GenBank/DDBJ databases">
        <title>Genome seq of P8.</title>
        <authorList>
            <person name="Seo T."/>
        </authorList>
    </citation>
    <scope>NUCLEOTIDE SEQUENCE [LARGE SCALE GENOMIC DNA]</scope>
    <source>
        <strain evidence="1 2">P8</strain>
    </source>
</reference>
<dbReference type="Pfam" id="PF07273">
    <property type="entry name" value="DUF1439"/>
    <property type="match status" value="1"/>
</dbReference>
<accession>A0ABS8XV86</accession>
<name>A0ABS8XV86_9BURK</name>